<name>A0ABD3IIL9_EUCGL</name>
<dbReference type="PANTHER" id="PTHR31917:SF147">
    <property type="entry name" value="AGENET DOMAIN-CONTAINING PROTEIN"/>
    <property type="match status" value="1"/>
</dbReference>
<gene>
    <name evidence="3" type="ORF">ACJRO7_006694</name>
</gene>
<feature type="domain" description="Agenet" evidence="2">
    <location>
        <begin position="46"/>
        <end position="114"/>
    </location>
</feature>
<dbReference type="SMART" id="SM00743">
    <property type="entry name" value="Agenet"/>
    <property type="match status" value="2"/>
</dbReference>
<dbReference type="CDD" id="cd20405">
    <property type="entry name" value="Tudor_Agenet_AtDUF_rpt1_3"/>
    <property type="match status" value="1"/>
</dbReference>
<feature type="domain" description="Agenet" evidence="2">
    <location>
        <begin position="116"/>
        <end position="172"/>
    </location>
</feature>
<dbReference type="EMBL" id="JBJKBG010000011">
    <property type="protein sequence ID" value="KAL3714832.1"/>
    <property type="molecule type" value="Genomic_DNA"/>
</dbReference>
<keyword evidence="1" id="KW-0732">Signal</keyword>
<organism evidence="3 4">
    <name type="scientific">Eucalyptus globulus</name>
    <name type="common">Tasmanian blue gum</name>
    <dbReference type="NCBI Taxonomy" id="34317"/>
    <lineage>
        <taxon>Eukaryota</taxon>
        <taxon>Viridiplantae</taxon>
        <taxon>Streptophyta</taxon>
        <taxon>Embryophyta</taxon>
        <taxon>Tracheophyta</taxon>
        <taxon>Spermatophyta</taxon>
        <taxon>Magnoliopsida</taxon>
        <taxon>eudicotyledons</taxon>
        <taxon>Gunneridae</taxon>
        <taxon>Pentapetalae</taxon>
        <taxon>rosids</taxon>
        <taxon>malvids</taxon>
        <taxon>Myrtales</taxon>
        <taxon>Myrtaceae</taxon>
        <taxon>Myrtoideae</taxon>
        <taxon>Eucalypteae</taxon>
        <taxon>Eucalyptus</taxon>
    </lineage>
</organism>
<dbReference type="InterPro" id="IPR008395">
    <property type="entry name" value="Agenet-like_dom"/>
</dbReference>
<protein>
    <recommendedName>
        <fullName evidence="2">Agenet domain-containing protein</fullName>
    </recommendedName>
</protein>
<comment type="caution">
    <text evidence="3">The sequence shown here is derived from an EMBL/GenBank/DDBJ whole genome shotgun (WGS) entry which is preliminary data.</text>
</comment>
<dbReference type="Proteomes" id="UP001634007">
    <property type="component" value="Unassembled WGS sequence"/>
</dbReference>
<evidence type="ECO:0000256" key="1">
    <source>
        <dbReference type="SAM" id="SignalP"/>
    </source>
</evidence>
<dbReference type="AlphaFoldDB" id="A0ABD3IIL9"/>
<dbReference type="Pfam" id="PF05641">
    <property type="entry name" value="Agenet"/>
    <property type="match status" value="1"/>
</dbReference>
<reference evidence="3 4" key="1">
    <citation type="submission" date="2024-11" db="EMBL/GenBank/DDBJ databases">
        <title>Chromosome-level genome assembly of Eucalyptus globulus Labill. provides insights into its genome evolution.</title>
        <authorList>
            <person name="Li X."/>
        </authorList>
    </citation>
    <scope>NUCLEOTIDE SEQUENCE [LARGE SCALE GENOMIC DNA]</scope>
    <source>
        <strain evidence="3">CL2024</strain>
        <tissue evidence="3">Fresh tender leaves</tissue>
    </source>
</reference>
<sequence>MFLKCCYLWPPLALAGTCWQVVKYLWWLNDSICSVRPSIEDIIATPEFGKGKTVEVSSDEKGYEGSWFSAIVIDYIGNDKYLVKYLTLKTDDETEPLREEKYSRYIKPYPPHLPARRFKQLDKVDAWYNDGWWVGEISKVLKGSQYVVYFSTSNEERILNESNLRLHQDWNDGKWVIASRVRTTVASNFVMNCFGGVLSFRFMLLFHSWPNVPHALL</sequence>
<evidence type="ECO:0000259" key="2">
    <source>
        <dbReference type="SMART" id="SM00743"/>
    </source>
</evidence>
<evidence type="ECO:0000313" key="3">
    <source>
        <dbReference type="EMBL" id="KAL3714832.1"/>
    </source>
</evidence>
<evidence type="ECO:0000313" key="4">
    <source>
        <dbReference type="Proteomes" id="UP001634007"/>
    </source>
</evidence>
<feature type="chain" id="PRO_5044777085" description="Agenet domain-containing protein" evidence="1">
    <location>
        <begin position="16"/>
        <end position="217"/>
    </location>
</feature>
<proteinExistence type="predicted"/>
<accession>A0ABD3IIL9</accession>
<dbReference type="PANTHER" id="PTHR31917">
    <property type="entry name" value="AGENET DOMAIN-CONTAINING PROTEIN-RELATED"/>
    <property type="match status" value="1"/>
</dbReference>
<keyword evidence="4" id="KW-1185">Reference proteome</keyword>
<dbReference type="CDD" id="cd20406">
    <property type="entry name" value="Tudor_Agenet_AtDUF_rpt2_4"/>
    <property type="match status" value="1"/>
</dbReference>
<feature type="signal peptide" evidence="1">
    <location>
        <begin position="1"/>
        <end position="15"/>
    </location>
</feature>
<dbReference type="InterPro" id="IPR014002">
    <property type="entry name" value="Agenet_dom_plant"/>
</dbReference>